<dbReference type="PROSITE" id="PS00879">
    <property type="entry name" value="ODR_DC_2_2"/>
    <property type="match status" value="1"/>
</dbReference>
<feature type="binding site" evidence="5">
    <location>
        <position position="390"/>
    </location>
    <ligand>
        <name>substrate</name>
    </ligand>
</feature>
<dbReference type="Gene3D" id="3.20.20.10">
    <property type="entry name" value="Alanine racemase"/>
    <property type="match status" value="1"/>
</dbReference>
<dbReference type="HAMAP" id="MF_02120">
    <property type="entry name" value="LysA"/>
    <property type="match status" value="1"/>
</dbReference>
<evidence type="ECO:0000256" key="1">
    <source>
        <dbReference type="ARBA" id="ARBA00001933"/>
    </source>
</evidence>
<comment type="similarity">
    <text evidence="5">Belongs to the Orn/Lys/Arg decarboxylase class-II family. LysA subfamily.</text>
</comment>
<dbReference type="PANTHER" id="PTHR43727">
    <property type="entry name" value="DIAMINOPIMELATE DECARBOXYLASE"/>
    <property type="match status" value="1"/>
</dbReference>
<dbReference type="GO" id="GO:0030170">
    <property type="term" value="F:pyridoxal phosphate binding"/>
    <property type="evidence" value="ECO:0007669"/>
    <property type="project" value="UniProtKB-UniRule"/>
</dbReference>
<dbReference type="GO" id="GO:0008836">
    <property type="term" value="F:diaminopimelate decarboxylase activity"/>
    <property type="evidence" value="ECO:0007669"/>
    <property type="project" value="UniProtKB-UniRule"/>
</dbReference>
<evidence type="ECO:0000256" key="6">
    <source>
        <dbReference type="NCBIfam" id="TIGR01048"/>
    </source>
</evidence>
<reference evidence="10" key="1">
    <citation type="journal article" date="2021" name="PeerJ">
        <title>Extensive microbial diversity within the chicken gut microbiome revealed by metagenomics and culture.</title>
        <authorList>
            <person name="Gilroy R."/>
            <person name="Ravi A."/>
            <person name="Getino M."/>
            <person name="Pursley I."/>
            <person name="Horton D.L."/>
            <person name="Alikhan N.F."/>
            <person name="Baker D."/>
            <person name="Gharbi K."/>
            <person name="Hall N."/>
            <person name="Watson M."/>
            <person name="Adriaenssens E.M."/>
            <person name="Foster-Nyarko E."/>
            <person name="Jarju S."/>
            <person name="Secka A."/>
            <person name="Antonio M."/>
            <person name="Oren A."/>
            <person name="Chaudhuri R.R."/>
            <person name="La Ragione R."/>
            <person name="Hildebrand F."/>
            <person name="Pallen M.J."/>
        </authorList>
    </citation>
    <scope>NUCLEOTIDE SEQUENCE</scope>
    <source>
        <strain evidence="10">ChiGjej1B1-14440</strain>
    </source>
</reference>
<reference evidence="10" key="2">
    <citation type="submission" date="2021-04" db="EMBL/GenBank/DDBJ databases">
        <authorList>
            <person name="Gilroy R."/>
        </authorList>
    </citation>
    <scope>NUCLEOTIDE SEQUENCE</scope>
    <source>
        <strain evidence="10">ChiGjej1B1-14440</strain>
    </source>
</reference>
<name>A0A9D2BMU1_9FIRM</name>
<dbReference type="FunFam" id="3.20.20.10:FF:000003">
    <property type="entry name" value="Diaminopimelate decarboxylase"/>
    <property type="match status" value="1"/>
</dbReference>
<dbReference type="Proteomes" id="UP000886724">
    <property type="component" value="Unassembled WGS sequence"/>
</dbReference>
<keyword evidence="5" id="KW-0028">Amino-acid biosynthesis</keyword>
<protein>
    <recommendedName>
        <fullName evidence="5 6">Diaminopimelate decarboxylase</fullName>
        <shortName evidence="5">DAP decarboxylase</shortName>
        <shortName evidence="5">DAPDC</shortName>
        <ecNumber evidence="5 6">4.1.1.20</ecNumber>
    </recommendedName>
</protein>
<organism evidence="10 11">
    <name type="scientific">Candidatus Erysipelatoclostridium merdavium</name>
    <dbReference type="NCBI Taxonomy" id="2838566"/>
    <lineage>
        <taxon>Bacteria</taxon>
        <taxon>Bacillati</taxon>
        <taxon>Bacillota</taxon>
        <taxon>Erysipelotrichia</taxon>
        <taxon>Erysipelotrichales</taxon>
        <taxon>Erysipelotrichales incertae sedis</taxon>
    </lineage>
</organism>
<comment type="catalytic activity">
    <reaction evidence="5 8">
        <text>meso-2,6-diaminopimelate + H(+) = L-lysine + CO2</text>
        <dbReference type="Rhea" id="RHEA:15101"/>
        <dbReference type="ChEBI" id="CHEBI:15378"/>
        <dbReference type="ChEBI" id="CHEBI:16526"/>
        <dbReference type="ChEBI" id="CHEBI:32551"/>
        <dbReference type="ChEBI" id="CHEBI:57791"/>
        <dbReference type="EC" id="4.1.1.20"/>
    </reaction>
</comment>
<feature type="binding site" evidence="5">
    <location>
        <position position="248"/>
    </location>
    <ligand>
        <name>pyridoxal 5'-phosphate</name>
        <dbReference type="ChEBI" id="CHEBI:597326"/>
    </ligand>
</feature>
<feature type="binding site" evidence="5">
    <location>
        <position position="390"/>
    </location>
    <ligand>
        <name>pyridoxal 5'-phosphate</name>
        <dbReference type="ChEBI" id="CHEBI:597326"/>
    </ligand>
</feature>
<dbReference type="PANTHER" id="PTHR43727:SF2">
    <property type="entry name" value="GROUP IV DECARBOXYLASE"/>
    <property type="match status" value="1"/>
</dbReference>
<comment type="function">
    <text evidence="5">Specifically catalyzes the decarboxylation of meso-diaminopimelate (meso-DAP) to L-lysine.</text>
</comment>
<gene>
    <name evidence="5 10" type="primary">lysA</name>
    <name evidence="10" type="ORF">H9980_03365</name>
</gene>
<accession>A0A9D2BMU1</accession>
<dbReference type="InterPro" id="IPR002986">
    <property type="entry name" value="DAP_deCOOHase_LysA"/>
</dbReference>
<comment type="pathway">
    <text evidence="5 8">Amino-acid biosynthesis; L-lysine biosynthesis via DAP pathway; L-lysine from DL-2,6-diaminopimelate: step 1/1.</text>
</comment>
<evidence type="ECO:0000256" key="5">
    <source>
        <dbReference type="HAMAP-Rule" id="MF_02120"/>
    </source>
</evidence>
<feature type="binding site" evidence="5">
    <location>
        <begin position="290"/>
        <end position="293"/>
    </location>
    <ligand>
        <name>pyridoxal 5'-phosphate</name>
        <dbReference type="ChEBI" id="CHEBI:597326"/>
    </ligand>
</feature>
<dbReference type="EMBL" id="DXET01000082">
    <property type="protein sequence ID" value="HIX80999.1"/>
    <property type="molecule type" value="Genomic_DNA"/>
</dbReference>
<dbReference type="NCBIfam" id="TIGR01048">
    <property type="entry name" value="lysA"/>
    <property type="match status" value="1"/>
</dbReference>
<dbReference type="InterPro" id="IPR000183">
    <property type="entry name" value="Orn/DAP/Arg_de-COase"/>
</dbReference>
<dbReference type="SUPFAM" id="SSF51419">
    <property type="entry name" value="PLP-binding barrel"/>
    <property type="match status" value="1"/>
</dbReference>
<dbReference type="EC" id="4.1.1.20" evidence="5 6"/>
<dbReference type="PRINTS" id="PR01179">
    <property type="entry name" value="ODADCRBXLASE"/>
</dbReference>
<sequence>MVLQTKFAEIKNNNLYIDDVNACDLAKKYGTPLYVMSEGHIRNQFNTLKTKMIDKYENTLPLFASKSFSCKAIYQIAKEYGVGIDCVSAGEISVALKGGFDPKKIYFHGNNKLPSEIEYALLNGVENFVIDNFYEIELVQEIAAKLNVMVNGIVRITPGVYAGGHDYIRVGAKDTKFGFSSHDNTYLKAIKKVIDAPNIKFDGIHCHVGSQIEDIQAYVLAMNKFVEIAYEIYDIFGIVINKLNAGGGFGIAYTKADRPLEFDEVVDTIMDIITKGFEARDLKRPMVLVEPGRYCVGNAGITLYTVGSYKYIKDIRDYITVDGGMTDNIRSCLYDAKYDAIIANKAQMPADHLVTVAGKNCESGDILIKDIMLQDPQPGDILAMFSTGAYHYSMSSNYNQLPKPAVVFTYQGKDRLVIRRQTFDDLVTYDVDSSYE</sequence>
<evidence type="ECO:0000256" key="2">
    <source>
        <dbReference type="ARBA" id="ARBA00022793"/>
    </source>
</evidence>
<dbReference type="CDD" id="cd06828">
    <property type="entry name" value="PLPDE_III_DapDC"/>
    <property type="match status" value="1"/>
</dbReference>
<feature type="binding site" evidence="5">
    <location>
        <position position="330"/>
    </location>
    <ligand>
        <name>substrate</name>
    </ligand>
</feature>
<dbReference type="PRINTS" id="PR01181">
    <property type="entry name" value="DAPDCRBXLASE"/>
</dbReference>
<feature type="binding site" evidence="5">
    <location>
        <position position="362"/>
    </location>
    <ligand>
        <name>substrate</name>
    </ligand>
</feature>
<dbReference type="InterPro" id="IPR029066">
    <property type="entry name" value="PLP-binding_barrel"/>
</dbReference>
<evidence type="ECO:0000313" key="11">
    <source>
        <dbReference type="Proteomes" id="UP000886724"/>
    </source>
</evidence>
<keyword evidence="5 8" id="KW-0457">Lysine biosynthesis</keyword>
<dbReference type="Pfam" id="PF02784">
    <property type="entry name" value="Orn_Arg_deC_N"/>
    <property type="match status" value="1"/>
</dbReference>
<feature type="modified residue" description="N6-(pyridoxal phosphate)lysine" evidence="5 7">
    <location>
        <position position="66"/>
    </location>
</feature>
<dbReference type="SUPFAM" id="SSF50621">
    <property type="entry name" value="Alanine racemase C-terminal domain-like"/>
    <property type="match status" value="1"/>
</dbReference>
<feature type="binding site" evidence="5">
    <location>
        <position position="334"/>
    </location>
    <ligand>
        <name>substrate</name>
    </ligand>
</feature>
<comment type="caution">
    <text evidence="10">The sequence shown here is derived from an EMBL/GenBank/DDBJ whole genome shotgun (WGS) entry which is preliminary data.</text>
</comment>
<evidence type="ECO:0000256" key="3">
    <source>
        <dbReference type="ARBA" id="ARBA00022898"/>
    </source>
</evidence>
<comment type="cofactor">
    <cofactor evidence="1 5 7 8">
        <name>pyridoxal 5'-phosphate</name>
        <dbReference type="ChEBI" id="CHEBI:597326"/>
    </cofactor>
</comment>
<dbReference type="InterPro" id="IPR022644">
    <property type="entry name" value="De-COase2_N"/>
</dbReference>
<dbReference type="AlphaFoldDB" id="A0A9D2BMU1"/>
<evidence type="ECO:0000256" key="4">
    <source>
        <dbReference type="ARBA" id="ARBA00023239"/>
    </source>
</evidence>
<evidence type="ECO:0000256" key="7">
    <source>
        <dbReference type="PIRSR" id="PIRSR600183-50"/>
    </source>
</evidence>
<keyword evidence="3 5" id="KW-0663">Pyridoxal phosphate</keyword>
<evidence type="ECO:0000313" key="10">
    <source>
        <dbReference type="EMBL" id="HIX80999.1"/>
    </source>
</evidence>
<keyword evidence="4 5" id="KW-0456">Lyase</keyword>
<evidence type="ECO:0000259" key="9">
    <source>
        <dbReference type="Pfam" id="PF02784"/>
    </source>
</evidence>
<evidence type="ECO:0000256" key="8">
    <source>
        <dbReference type="RuleBase" id="RU003738"/>
    </source>
</evidence>
<dbReference type="InterPro" id="IPR009006">
    <property type="entry name" value="Ala_racemase/Decarboxylase_C"/>
</dbReference>
<feature type="binding site" evidence="5">
    <location>
        <position position="293"/>
    </location>
    <ligand>
        <name>substrate</name>
    </ligand>
</feature>
<dbReference type="GO" id="GO:0009089">
    <property type="term" value="P:lysine biosynthetic process via diaminopimelate"/>
    <property type="evidence" value="ECO:0007669"/>
    <property type="project" value="UniProtKB-UniRule"/>
</dbReference>
<comment type="subunit">
    <text evidence="5">Homodimer.</text>
</comment>
<proteinExistence type="inferred from homology"/>
<dbReference type="Gene3D" id="2.40.37.10">
    <property type="entry name" value="Lyase, Ornithine Decarboxylase, Chain A, domain 1"/>
    <property type="match status" value="1"/>
</dbReference>
<keyword evidence="2 5" id="KW-0210">Decarboxylase</keyword>
<feature type="domain" description="Orn/DAP/Arg decarboxylase 2 N-terminal" evidence="9">
    <location>
        <begin position="39"/>
        <end position="296"/>
    </location>
</feature>
<dbReference type="InterPro" id="IPR022657">
    <property type="entry name" value="De-COase2_CS"/>
</dbReference>
<feature type="active site" description="Proton donor" evidence="7">
    <location>
        <position position="361"/>
    </location>
</feature>